<sequence>MMLTGAPAAYHTGPLNHTVLGSGDHVTQPTSSQQEVSYLDYAHQHVPAVPIQQHSAHYNIDRSLRPIPSMTGNMTLFHQRFHPYQRQSRSMTASDQQNLSLAAVVDSLPSSSSSAYPVNSHISYPNISPSIRQTSYMPHQSSHNLSTNYFLSSPFNATYLAHQHLPSNNEDHVMPSSTSVQRSLSHSAVPNAYTSELSSALIPYPPSTDQDSSSNLIEVQFPMVNSAIPYSSFTDDALALPSDHRDSIPSHTCANQSSTTTPDNCIWPSSSYPSIGMAISSYQSPINTLYSSFVAPSVSQSNDTSHPQLHMAINGGQGNTICGDQENNVYYQIDDPINSLWNEIANVGARHDSGARFPPPQCHEGTRTKIQESIIDWAKSNNPETKPLCWLSGPAGAGKSAIAQTIAEKTSKGSLIASFFFWRGDSQRNNPSKLFLVIAYGLALRYPELRHGIGQAIKHTPSILKASIDIQLQKLIIEPLLHSTTIDLNGLIVIDALDECSTGKEQCHVLYMIASIFYKLQRPLPRILLCSRPEPSIQETLSTLDKDLPVCLLTLGDDQESWKDIENFLNTEFARIRNCERCKKLDFPDPWPSPLQIGRLCSNACGQFIYATTIIRFIEDSEFYNPCKQLEKVLGQRKNEDAGSPFAPLDALYHQILSSYPYENQKQLRDALGFVMYFEDYTGMGPDLITMEILYDLPAGEAELLLRRAHSVITGVEDSYPEIIHKSFRDYLEDKSRSHKFFIDKEIYSETFFLRLMREAVIREAKRGFTCISSDKRYCDCMIGFTQETFGYIWSTYSTHETFDTAEVYDFVIKLSLFDQHSLPQTLLPFIGDFPDFEYNPNEYINSVRSMQLGTPKNALPVFARLRLCIRREGMSNEDVCKLIDILQALWVNGYSNAEKTIRSSAFRKFLDTHKAIIISNLQAFDPESENYCSRSITYWDSPVHLCGGHYIISPMSVLFMSAYANEDPSKLSDLVDTLTYWEYGLRHLLDDSEYHLKKFEIIEKALLAKEWGTLSPIRLPAMGNAYHTQVLKLYTHLLEESAYNNQRTTFYFEITTRIWGAEPELLDAFTRWFELFGKQTDWCLEWLESFPAIHAKKSGVAVAKFNTLQQRWKDLEGAKEDLEEKRKSTKEVSELLFGELAPQDLDANDVQIMKEIVRGSKVSTKLRCRETCYAWSWISTLKLLRPYNGAYYVEGHQWRPLYHYIEWIKPSDWPYETEPNSTVGAI</sequence>
<keyword evidence="2" id="KW-0175">Coiled coil</keyword>
<comment type="caution">
    <text evidence="4">The sequence shown here is derived from an EMBL/GenBank/DDBJ whole genome shotgun (WGS) entry which is preliminary data.</text>
</comment>
<gene>
    <name evidence="4" type="ORF">VNI00_015022</name>
</gene>
<dbReference type="Pfam" id="PF24883">
    <property type="entry name" value="NPHP3_N"/>
    <property type="match status" value="1"/>
</dbReference>
<dbReference type="EMBL" id="JAYKXP010000091">
    <property type="protein sequence ID" value="KAK7028071.1"/>
    <property type="molecule type" value="Genomic_DNA"/>
</dbReference>
<reference evidence="4 5" key="1">
    <citation type="submission" date="2024-01" db="EMBL/GenBank/DDBJ databases">
        <title>A draft genome for a cacao thread blight-causing isolate of Paramarasmius palmivorus.</title>
        <authorList>
            <person name="Baruah I.K."/>
            <person name="Bukari Y."/>
            <person name="Amoako-Attah I."/>
            <person name="Meinhardt L.W."/>
            <person name="Bailey B.A."/>
            <person name="Cohen S.P."/>
        </authorList>
    </citation>
    <scope>NUCLEOTIDE SEQUENCE [LARGE SCALE GENOMIC DNA]</scope>
    <source>
        <strain evidence="4 5">GH-12</strain>
    </source>
</reference>
<dbReference type="InterPro" id="IPR056884">
    <property type="entry name" value="NPHP3-like_N"/>
</dbReference>
<feature type="domain" description="Nephrocystin 3-like N-terminal" evidence="3">
    <location>
        <begin position="373"/>
        <end position="532"/>
    </location>
</feature>
<evidence type="ECO:0000259" key="3">
    <source>
        <dbReference type="Pfam" id="PF24883"/>
    </source>
</evidence>
<keyword evidence="5" id="KW-1185">Reference proteome</keyword>
<evidence type="ECO:0000256" key="1">
    <source>
        <dbReference type="ARBA" id="ARBA00022737"/>
    </source>
</evidence>
<dbReference type="Gene3D" id="3.40.50.300">
    <property type="entry name" value="P-loop containing nucleotide triphosphate hydrolases"/>
    <property type="match status" value="1"/>
</dbReference>
<dbReference type="Proteomes" id="UP001383192">
    <property type="component" value="Unassembled WGS sequence"/>
</dbReference>
<keyword evidence="1" id="KW-0677">Repeat</keyword>
<proteinExistence type="predicted"/>
<evidence type="ECO:0000256" key="2">
    <source>
        <dbReference type="SAM" id="Coils"/>
    </source>
</evidence>
<name>A0AAW0BN24_9AGAR</name>
<dbReference type="SUPFAM" id="SSF52540">
    <property type="entry name" value="P-loop containing nucleoside triphosphate hydrolases"/>
    <property type="match status" value="1"/>
</dbReference>
<dbReference type="InterPro" id="IPR027417">
    <property type="entry name" value="P-loop_NTPase"/>
</dbReference>
<organism evidence="4 5">
    <name type="scientific">Paramarasmius palmivorus</name>
    <dbReference type="NCBI Taxonomy" id="297713"/>
    <lineage>
        <taxon>Eukaryota</taxon>
        <taxon>Fungi</taxon>
        <taxon>Dikarya</taxon>
        <taxon>Basidiomycota</taxon>
        <taxon>Agaricomycotina</taxon>
        <taxon>Agaricomycetes</taxon>
        <taxon>Agaricomycetidae</taxon>
        <taxon>Agaricales</taxon>
        <taxon>Marasmiineae</taxon>
        <taxon>Marasmiaceae</taxon>
        <taxon>Paramarasmius</taxon>
    </lineage>
</organism>
<dbReference type="PANTHER" id="PTHR10039">
    <property type="entry name" value="AMELOGENIN"/>
    <property type="match status" value="1"/>
</dbReference>
<feature type="coiled-coil region" evidence="2">
    <location>
        <begin position="1106"/>
        <end position="1133"/>
    </location>
</feature>
<dbReference type="PANTHER" id="PTHR10039:SF14">
    <property type="entry name" value="NACHT DOMAIN-CONTAINING PROTEIN"/>
    <property type="match status" value="1"/>
</dbReference>
<accession>A0AAW0BN24</accession>
<protein>
    <recommendedName>
        <fullName evidence="3">Nephrocystin 3-like N-terminal domain-containing protein</fullName>
    </recommendedName>
</protein>
<evidence type="ECO:0000313" key="4">
    <source>
        <dbReference type="EMBL" id="KAK7028071.1"/>
    </source>
</evidence>
<evidence type="ECO:0000313" key="5">
    <source>
        <dbReference type="Proteomes" id="UP001383192"/>
    </source>
</evidence>
<dbReference type="AlphaFoldDB" id="A0AAW0BN24"/>